<feature type="compositionally biased region" description="Acidic residues" evidence="6">
    <location>
        <begin position="1593"/>
        <end position="1611"/>
    </location>
</feature>
<evidence type="ECO:0000256" key="2">
    <source>
        <dbReference type="ARBA" id="ARBA00022552"/>
    </source>
</evidence>
<dbReference type="InterPro" id="IPR012340">
    <property type="entry name" value="NA-bd_OB-fold"/>
</dbReference>
<feature type="compositionally biased region" description="Basic residues" evidence="6">
    <location>
        <begin position="91"/>
        <end position="102"/>
    </location>
</feature>
<evidence type="ECO:0000256" key="5">
    <source>
        <dbReference type="ARBA" id="ARBA00023242"/>
    </source>
</evidence>
<feature type="domain" description="S1 motif" evidence="7">
    <location>
        <begin position="1113"/>
        <end position="1191"/>
    </location>
</feature>
<dbReference type="InterPro" id="IPR011990">
    <property type="entry name" value="TPR-like_helical_dom_sf"/>
</dbReference>
<feature type="domain" description="S1 motif" evidence="7">
    <location>
        <begin position="926"/>
        <end position="989"/>
    </location>
</feature>
<dbReference type="GO" id="GO:0006364">
    <property type="term" value="P:rRNA processing"/>
    <property type="evidence" value="ECO:0007669"/>
    <property type="project" value="UniProtKB-KW"/>
</dbReference>
<evidence type="ECO:0000256" key="3">
    <source>
        <dbReference type="ARBA" id="ARBA00022553"/>
    </source>
</evidence>
<dbReference type="InterPro" id="IPR003029">
    <property type="entry name" value="S1_domain"/>
</dbReference>
<dbReference type="FunFam" id="2.40.50.140:FF:000103">
    <property type="entry name" value="protein RRP5 homolog"/>
    <property type="match status" value="3"/>
</dbReference>
<organism evidence="8 9">
    <name type="scientific">Marchantia polymorpha subsp. ruderalis</name>
    <dbReference type="NCBI Taxonomy" id="1480154"/>
    <lineage>
        <taxon>Eukaryota</taxon>
        <taxon>Viridiplantae</taxon>
        <taxon>Streptophyta</taxon>
        <taxon>Embryophyta</taxon>
        <taxon>Marchantiophyta</taxon>
        <taxon>Marchantiopsida</taxon>
        <taxon>Marchantiidae</taxon>
        <taxon>Marchantiales</taxon>
        <taxon>Marchantiaceae</taxon>
        <taxon>Marchantia</taxon>
    </lineage>
</organism>
<proteinExistence type="predicted"/>
<sequence>MGKRTIEESPGTERTSKKHATSSDFPSKEKSSAKAIKGDKPSTHTGKPVNFDANQDEADFPRGGASALTPAELREIRSQAEAEFDSEIGKSTRKVKQGKRKSKTENAEDEDEGSLFGAGITGTVLKSAEILRHKILCVGMKIWGAVAEVNNRDLVICLPGGLRGFVQAEEASDVIGEILKSGRVKKAELRRKSRMKEAGVQPNKESAEQSDEDASDGENDEFTLKGIFSVGQLVACTVKSLESVTSKKEKGKNNKRIGLSLRLSHLHEGISVDNMREGYAITACVSSIEDHGYLLSLGVTGLSGFLLHRSSVGQNDFKLKKGQLVTGVVASVDKKRGTVNLIVDQKAVAAAVVLEQEGFSVEQLIPGSLVNAKVRAVLRDGLLVSFLTYMNGTVNMFHLDVPLVGPKWAETYAVNHKLKARILYVDPVTKMVGLTLNLDLVHNRVPSWAVKSGDIFNNALVRRVDATIGLLLELPSKPNSSAAYVHISNASDGHIDKLEKKFTEGKKVKARVTGFRIMDGLAIASLKTAVLEQLILSHADVKVGMLVHATVVAVESFGAIVQIGEGLKGLCPLQHMSEYQRSTPSPKFQVGAKLKFRVISIDSESKKVTLTHKKTLVSSKLTPITSFEDAVEGMVTYGWITGIEDYGCFVSFYNDVKGLVHRTEMGLPSGNNPTTAFQLGQVVKCRVMRSDPSSKRLSVSFSTTNRTDNDAEGIPEIQVGSIVSGTVSLVKDNSLMVDVMGPRGVTQGVLAYSQLSDISGHVEQFKALVKPGYKFDRLLVLELKERKLVLSAKFSLLEAASSLPSDVSQLQADSVLQGYIANVIPSGCFIRFLGRLTGLASLREASDVFIADPSKVFSAGQSVRAKVLQVMEEKGKFFVSLKQSLCFSTDASLLHGFLIEEEKIFELQSGSNGASNVEWSKELTIGSYVDGEIQDVKDYGVIVNIYKHKDIVGFLSKYQLGDPVEVGTKVRARILDVAKVDGIVDLTIRTELFSSDDSASIKKSNSKKRKSSYNVAPKQTVTAVVEVVKTEYLVLSLPDHGNLIGFASVHDYNVRLQDPHKDFRPGQRLTARIQHLPNESTGGRLLLLLDKSSKVAELASPKKQRMQSSFTEGALVVGEIQSIDPVNMILDLGKSVKGVIHVSEVWDEFMEGHPFSAYKVGKTITAKVLTTFKTPRTTDGLPETHLELSLRPSELSAEGVTTGSRPLFETMTVGQIVTAYVHKIEDDKAWLLVGPHLRGRLFILDYSTEPSELREFHARLKVGYAHRCWVLGKDLEKGTLDLSFREVSATGEVLSGKVTQSTVEKGNVLGGRVTKVYPGIGGLLVQIGSGTYGKVHVTHLSDVWLDNPAKKFQEGQFVKCVVLEVSTEADGKLRIALSLRASLGGLGSEDDDVGSETRQEDAAIVETLQDLSVGLRTQAYVKSASKKGCFVVLSRSVEGRILIKNLSDTFVADPAESFTPGMVVRGRIISVERLSGRVEMSLRTSQSTNSSKSVDDIQDEKRFESLNVGDIITCHIKKIASFGLFLAIESSQIVGLCHVSEVADNFLDSLTNHFHVGQKVRAKILKIDGGKKRVSFGMKESYFSSEKVRYGGEEDSEAAVDDEDYEVDADLDGLNNGRDEDDDSDESLGKENDDLEVLAAVTKKNFQSKLSEVVPALEVDLDPESGDENEGGIEKGEEDRTEDENEGTEKQKKRAKNRLKKEREAAIAAAEEKRLKDNETPETVDEFEQLVRASPNSSFVWIKYMAFMLSIADVERARAVAERALQTINFREESEKMNVWVAYLNLENAYGNPRKEAVLKVFQKAVQYCDPKKLYVALLGIYERTEQEDMADELLKTMVRKFKTSAKIWLRFIQRALKKGAANKALDQSLLSLPKRKHLKVITQVSIMEFKHGSPERGRAIFEGIVRNYPKRLDLWSVYLDQEIRVGDVDIVRALFERAVLLELQPKKMKTLFKRYLDFEKTHGDEARVEYVKTKAMEYVENKLG</sequence>
<feature type="compositionally biased region" description="Acidic residues" evidence="6">
    <location>
        <begin position="1659"/>
        <end position="1671"/>
    </location>
</feature>
<feature type="domain" description="S1 motif" evidence="7">
    <location>
        <begin position="1414"/>
        <end position="1483"/>
    </location>
</feature>
<evidence type="ECO:0000256" key="1">
    <source>
        <dbReference type="ARBA" id="ARBA00004604"/>
    </source>
</evidence>
<feature type="region of interest" description="Disordered" evidence="6">
    <location>
        <begin position="1657"/>
        <end position="1702"/>
    </location>
</feature>
<dbReference type="PANTHER" id="PTHR23270:SF10">
    <property type="entry name" value="PROTEIN RRP5 HOMOLOG"/>
    <property type="match status" value="1"/>
</dbReference>
<dbReference type="SUPFAM" id="SSF48452">
    <property type="entry name" value="TPR-like"/>
    <property type="match status" value="2"/>
</dbReference>
<comment type="subcellular location">
    <subcellularLocation>
        <location evidence="1">Nucleus</location>
        <location evidence="1">Nucleolus</location>
    </subcellularLocation>
</comment>
<feature type="compositionally biased region" description="Basic residues" evidence="6">
    <location>
        <begin position="1691"/>
        <end position="1700"/>
    </location>
</feature>
<dbReference type="SUPFAM" id="SSF50249">
    <property type="entry name" value="Nucleic acid-binding proteins"/>
    <property type="match status" value="12"/>
</dbReference>
<reference evidence="8" key="1">
    <citation type="submission" date="2016-03" db="EMBL/GenBank/DDBJ databases">
        <title>Mechanisms controlling the formation of the plant cell surface in tip-growing cells are functionally conserved among land plants.</title>
        <authorList>
            <person name="Honkanen S."/>
            <person name="Jones V.A."/>
            <person name="Morieri G."/>
            <person name="Champion C."/>
            <person name="Hetherington A.J."/>
            <person name="Kelly S."/>
            <person name="Saint-Marcoux D."/>
            <person name="Proust H."/>
            <person name="Prescott H."/>
            <person name="Dolan L."/>
        </authorList>
    </citation>
    <scope>NUCLEOTIDE SEQUENCE [LARGE SCALE GENOMIC DNA]</scope>
    <source>
        <tissue evidence="8">Whole gametophyte</tissue>
    </source>
</reference>
<dbReference type="FunFam" id="2.40.50.140:FF:000179">
    <property type="entry name" value="rRNA biogenesis protein RRP5"/>
    <property type="match status" value="1"/>
</dbReference>
<dbReference type="FunFam" id="2.40.50.140:FF:000155">
    <property type="entry name" value="rRNA biogenesis protein RRP5"/>
    <property type="match status" value="1"/>
</dbReference>
<feature type="domain" description="S1 motif" evidence="7">
    <location>
        <begin position="1306"/>
        <end position="1380"/>
    </location>
</feature>
<evidence type="ECO:0000313" key="9">
    <source>
        <dbReference type="Proteomes" id="UP000077202"/>
    </source>
</evidence>
<dbReference type="SMART" id="SM00316">
    <property type="entry name" value="S1"/>
    <property type="match status" value="15"/>
</dbReference>
<feature type="domain" description="S1 motif" evidence="7">
    <location>
        <begin position="633"/>
        <end position="702"/>
    </location>
</feature>
<keyword evidence="9" id="KW-1185">Reference proteome</keyword>
<dbReference type="PANTHER" id="PTHR23270">
    <property type="entry name" value="PROGRAMMED CELL DEATH PROTEIN 11 PRE-RRNA PROCESSING PROTEIN RRP5"/>
    <property type="match status" value="1"/>
</dbReference>
<dbReference type="CDD" id="cd05693">
    <property type="entry name" value="S1_Rrp5_repeat_hs1_sc1"/>
    <property type="match status" value="1"/>
</dbReference>
<feature type="region of interest" description="Disordered" evidence="6">
    <location>
        <begin position="190"/>
        <end position="218"/>
    </location>
</feature>
<comment type="caution">
    <text evidence="8">The sequence shown here is derived from an EMBL/GenBank/DDBJ whole genome shotgun (WGS) entry which is preliminary data.</text>
</comment>
<keyword evidence="5" id="KW-0539">Nucleus</keyword>
<dbReference type="InterPro" id="IPR057302">
    <property type="entry name" value="Rrp5_S1"/>
</dbReference>
<dbReference type="EMBL" id="LVLJ01003591">
    <property type="protein sequence ID" value="OAE20675.1"/>
    <property type="molecule type" value="Genomic_DNA"/>
</dbReference>
<dbReference type="InterPro" id="IPR055430">
    <property type="entry name" value="HAT_Syf1_CNRKL1_C"/>
</dbReference>
<feature type="domain" description="S1 motif" evidence="7">
    <location>
        <begin position="1509"/>
        <end position="1579"/>
    </location>
</feature>
<name>A0A176VL52_MARPO</name>
<dbReference type="SMART" id="SM00386">
    <property type="entry name" value="HAT"/>
    <property type="match status" value="5"/>
</dbReference>
<dbReference type="InterPro" id="IPR045209">
    <property type="entry name" value="Rrp5"/>
</dbReference>
<feature type="compositionally biased region" description="Acidic residues" evidence="6">
    <location>
        <begin position="208"/>
        <end position="218"/>
    </location>
</feature>
<dbReference type="Proteomes" id="UP000077202">
    <property type="component" value="Unassembled WGS sequence"/>
</dbReference>
<dbReference type="InterPro" id="IPR057301">
    <property type="entry name" value="Rrp5_OB_4th"/>
</dbReference>
<keyword evidence="2" id="KW-0698">rRNA processing</keyword>
<dbReference type="FunFam" id="1.25.40.10:FF:000065">
    <property type="entry name" value="Programmed cell death 11"/>
    <property type="match status" value="1"/>
</dbReference>
<evidence type="ECO:0000256" key="4">
    <source>
        <dbReference type="ARBA" id="ARBA00022737"/>
    </source>
</evidence>
<feature type="region of interest" description="Disordered" evidence="6">
    <location>
        <begin position="1590"/>
        <end position="1631"/>
    </location>
</feature>
<dbReference type="PROSITE" id="PS50126">
    <property type="entry name" value="S1"/>
    <property type="match status" value="13"/>
</dbReference>
<dbReference type="Pfam" id="PF23459">
    <property type="entry name" value="S1_RRP5"/>
    <property type="match status" value="2"/>
</dbReference>
<accession>A0A176VL52</accession>
<gene>
    <name evidence="8" type="ORF">AXG93_154s1490</name>
</gene>
<dbReference type="GO" id="GO:0003723">
    <property type="term" value="F:RNA binding"/>
    <property type="evidence" value="ECO:0007669"/>
    <property type="project" value="TreeGrafter"/>
</dbReference>
<dbReference type="Pfam" id="PF00575">
    <property type="entry name" value="S1"/>
    <property type="match status" value="5"/>
</dbReference>
<dbReference type="Pfam" id="PF24685">
    <property type="entry name" value="OB_RRP5_4th"/>
    <property type="match status" value="1"/>
</dbReference>
<feature type="region of interest" description="Disordered" evidence="6">
    <location>
        <begin position="1"/>
        <end position="113"/>
    </location>
</feature>
<dbReference type="InterPro" id="IPR048059">
    <property type="entry name" value="Rrp5_S1_rpt_hs1_sc1"/>
</dbReference>
<dbReference type="Pfam" id="PF23231">
    <property type="entry name" value="HAT_Syf1_CNRKL1_C"/>
    <property type="match status" value="1"/>
</dbReference>
<feature type="domain" description="S1 motif" evidence="7">
    <location>
        <begin position="278"/>
        <end position="344"/>
    </location>
</feature>
<feature type="domain" description="S1 motif" evidence="7">
    <location>
        <begin position="813"/>
        <end position="882"/>
    </location>
</feature>
<dbReference type="Gene3D" id="2.40.50.140">
    <property type="entry name" value="Nucleic acid-binding proteins"/>
    <property type="match status" value="14"/>
</dbReference>
<evidence type="ECO:0000256" key="6">
    <source>
        <dbReference type="SAM" id="MobiDB-lite"/>
    </source>
</evidence>
<feature type="compositionally biased region" description="Basic and acidic residues" evidence="6">
    <location>
        <begin position="26"/>
        <end position="42"/>
    </location>
</feature>
<feature type="domain" description="S1 motif" evidence="7">
    <location>
        <begin position="453"/>
        <end position="527"/>
    </location>
</feature>
<dbReference type="GO" id="GO:0032040">
    <property type="term" value="C:small-subunit processome"/>
    <property type="evidence" value="ECO:0007669"/>
    <property type="project" value="TreeGrafter"/>
</dbReference>
<dbReference type="Gene3D" id="1.25.40.10">
    <property type="entry name" value="Tetratricopeptide repeat domain"/>
    <property type="match status" value="2"/>
</dbReference>
<feature type="domain" description="S1 motif" evidence="7">
    <location>
        <begin position="367"/>
        <end position="437"/>
    </location>
</feature>
<keyword evidence="4" id="KW-0677">Repeat</keyword>
<dbReference type="InterPro" id="IPR003107">
    <property type="entry name" value="HAT"/>
</dbReference>
<feature type="domain" description="S1 motif" evidence="7">
    <location>
        <begin position="720"/>
        <end position="793"/>
    </location>
</feature>
<dbReference type="Pfam" id="PF24682">
    <property type="entry name" value="OB_RRP5"/>
    <property type="match status" value="1"/>
</dbReference>
<keyword evidence="3" id="KW-0597">Phosphoprotein</keyword>
<dbReference type="InterPro" id="IPR057300">
    <property type="entry name" value="OB_Rrp5"/>
</dbReference>
<feature type="domain" description="S1 motif" evidence="7">
    <location>
        <begin position="544"/>
        <end position="613"/>
    </location>
</feature>
<feature type="domain" description="S1 motif" evidence="7">
    <location>
        <begin position="1214"/>
        <end position="1285"/>
    </location>
</feature>
<protein>
    <recommendedName>
        <fullName evidence="7">S1 motif domain-containing protein</fullName>
    </recommendedName>
</protein>
<evidence type="ECO:0000313" key="8">
    <source>
        <dbReference type="EMBL" id="OAE20675.1"/>
    </source>
</evidence>
<evidence type="ECO:0000259" key="7">
    <source>
        <dbReference type="PROSITE" id="PS50126"/>
    </source>
</evidence>